<dbReference type="AlphaFoldDB" id="A0AAN8WZC4"/>
<proteinExistence type="predicted"/>
<organism evidence="2 3">
    <name type="scientific">Halocaridina rubra</name>
    <name type="common">Hawaiian red shrimp</name>
    <dbReference type="NCBI Taxonomy" id="373956"/>
    <lineage>
        <taxon>Eukaryota</taxon>
        <taxon>Metazoa</taxon>
        <taxon>Ecdysozoa</taxon>
        <taxon>Arthropoda</taxon>
        <taxon>Crustacea</taxon>
        <taxon>Multicrustacea</taxon>
        <taxon>Malacostraca</taxon>
        <taxon>Eumalacostraca</taxon>
        <taxon>Eucarida</taxon>
        <taxon>Decapoda</taxon>
        <taxon>Pleocyemata</taxon>
        <taxon>Caridea</taxon>
        <taxon>Atyoidea</taxon>
        <taxon>Atyidae</taxon>
        <taxon>Halocaridina</taxon>
    </lineage>
</organism>
<evidence type="ECO:0000313" key="3">
    <source>
        <dbReference type="Proteomes" id="UP001381693"/>
    </source>
</evidence>
<name>A0AAN8WZC4_HALRR</name>
<evidence type="ECO:0000256" key="1">
    <source>
        <dbReference type="SAM" id="Phobius"/>
    </source>
</evidence>
<dbReference type="EMBL" id="JAXCGZ010016991">
    <property type="protein sequence ID" value="KAK7069244.1"/>
    <property type="molecule type" value="Genomic_DNA"/>
</dbReference>
<keyword evidence="1" id="KW-1133">Transmembrane helix</keyword>
<gene>
    <name evidence="2" type="ORF">SK128_013174</name>
</gene>
<comment type="caution">
    <text evidence="2">The sequence shown here is derived from an EMBL/GenBank/DDBJ whole genome shotgun (WGS) entry which is preliminary data.</text>
</comment>
<reference evidence="2 3" key="1">
    <citation type="submission" date="2023-11" db="EMBL/GenBank/DDBJ databases">
        <title>Halocaridina rubra genome assembly.</title>
        <authorList>
            <person name="Smith C."/>
        </authorList>
    </citation>
    <scope>NUCLEOTIDE SEQUENCE [LARGE SCALE GENOMIC DNA]</scope>
    <source>
        <strain evidence="2">EP-1</strain>
        <tissue evidence="2">Whole</tissue>
    </source>
</reference>
<sequence length="158" mass="17897">MIARGVNITKRRFIWITLWFISVVMTIFIRDTYPGQFNLSANDVLAPDLIQLPPEEFCKGQGNYINSEEVLTGLSASSENSETNGNIAIDLGKTFAHCRCSQVPQDHRDFYVKNLNLTMPDLDMTTIEHLRKHHPNFPVSITAEIMAGRCHLMPQPHA</sequence>
<keyword evidence="1" id="KW-0812">Transmembrane</keyword>
<accession>A0AAN8WZC4</accession>
<dbReference type="Proteomes" id="UP001381693">
    <property type="component" value="Unassembled WGS sequence"/>
</dbReference>
<feature type="transmembrane region" description="Helical" evidence="1">
    <location>
        <begin position="12"/>
        <end position="29"/>
    </location>
</feature>
<keyword evidence="1" id="KW-0472">Membrane</keyword>
<protein>
    <submittedName>
        <fullName evidence="2">Uncharacterized protein</fullName>
    </submittedName>
</protein>
<evidence type="ECO:0000313" key="2">
    <source>
        <dbReference type="EMBL" id="KAK7069244.1"/>
    </source>
</evidence>
<keyword evidence="3" id="KW-1185">Reference proteome</keyword>